<dbReference type="Proteomes" id="UP000461443">
    <property type="component" value="Unassembled WGS sequence"/>
</dbReference>
<evidence type="ECO:0000256" key="3">
    <source>
        <dbReference type="ARBA" id="ARBA00023136"/>
    </source>
</evidence>
<evidence type="ECO:0000256" key="5">
    <source>
        <dbReference type="ARBA" id="ARBA00023237"/>
    </source>
</evidence>
<evidence type="ECO:0000313" key="10">
    <source>
        <dbReference type="EMBL" id="NDL64411.1"/>
    </source>
</evidence>
<evidence type="ECO:0000313" key="11">
    <source>
        <dbReference type="Proteomes" id="UP000461443"/>
    </source>
</evidence>
<proteinExistence type="inferred from homology"/>
<gene>
    <name evidence="10" type="ORF">GRH90_16890</name>
</gene>
<accession>A0A845SP98</accession>
<evidence type="ECO:0000256" key="8">
    <source>
        <dbReference type="ARBA" id="ARBA00049730"/>
    </source>
</evidence>
<keyword evidence="2" id="KW-0732">Signal</keyword>
<keyword evidence="4" id="KW-0564">Palmitate</keyword>
<reference evidence="10 11" key="2">
    <citation type="submission" date="2020-02" db="EMBL/GenBank/DDBJ databases">
        <title>The new genus of Enterobacteriales.</title>
        <authorList>
            <person name="Kim I.S."/>
        </authorList>
    </citation>
    <scope>NUCLEOTIDE SEQUENCE [LARGE SCALE GENOMIC DNA]</scope>
    <source>
        <strain evidence="10 11">SAP-6</strain>
    </source>
</reference>
<evidence type="ECO:0000256" key="9">
    <source>
        <dbReference type="SAM" id="MobiDB-lite"/>
    </source>
</evidence>
<evidence type="ECO:0000256" key="2">
    <source>
        <dbReference type="ARBA" id="ARBA00022729"/>
    </source>
</evidence>
<dbReference type="AlphaFoldDB" id="A0A845SP98"/>
<feature type="compositionally biased region" description="Low complexity" evidence="9">
    <location>
        <begin position="41"/>
        <end position="69"/>
    </location>
</feature>
<evidence type="ECO:0000256" key="6">
    <source>
        <dbReference type="ARBA" id="ARBA00023288"/>
    </source>
</evidence>
<comment type="caution">
    <text evidence="10">The sequence shown here is derived from an EMBL/GenBank/DDBJ whole genome shotgun (WGS) entry which is preliminary data.</text>
</comment>
<keyword evidence="11" id="KW-1185">Reference proteome</keyword>
<protein>
    <recommendedName>
        <fullName evidence="8">LPS-assembly lipoprotein LptM</fullName>
    </recommendedName>
</protein>
<sequence>MKNPLRLVVLAFLVLGLNGCGLKGPLYYPPADKAAAKPKPKLTTTSAQTPAQTANPGSGASSPSATVQP</sequence>
<keyword evidence="5" id="KW-0998">Cell outer membrane</keyword>
<reference evidence="10 11" key="1">
    <citation type="submission" date="2019-12" db="EMBL/GenBank/DDBJ databases">
        <authorList>
            <person name="Lee S.D."/>
        </authorList>
    </citation>
    <scope>NUCLEOTIDE SEQUENCE [LARGE SCALE GENOMIC DNA]</scope>
    <source>
        <strain evidence="10 11">SAP-6</strain>
    </source>
</reference>
<dbReference type="NCBIfam" id="NF047847">
    <property type="entry name" value="SS_mature_LptM"/>
    <property type="match status" value="1"/>
</dbReference>
<evidence type="ECO:0000256" key="4">
    <source>
        <dbReference type="ARBA" id="ARBA00023139"/>
    </source>
</evidence>
<organism evidence="10 11">
    <name type="scientific">Acerihabitans arboris</name>
    <dbReference type="NCBI Taxonomy" id="2691583"/>
    <lineage>
        <taxon>Bacteria</taxon>
        <taxon>Pseudomonadati</taxon>
        <taxon>Pseudomonadota</taxon>
        <taxon>Gammaproteobacteria</taxon>
        <taxon>Enterobacterales</taxon>
        <taxon>Pectobacteriaceae</taxon>
        <taxon>Acerihabitans</taxon>
    </lineage>
</organism>
<name>A0A845SP98_9GAMM</name>
<keyword evidence="3" id="KW-0472">Membrane</keyword>
<feature type="region of interest" description="Disordered" evidence="9">
    <location>
        <begin position="31"/>
        <end position="69"/>
    </location>
</feature>
<evidence type="ECO:0000256" key="7">
    <source>
        <dbReference type="ARBA" id="ARBA00049647"/>
    </source>
</evidence>
<comment type="similarity">
    <text evidence="7">Belongs to the LptM family.</text>
</comment>
<comment type="subcellular location">
    <subcellularLocation>
        <location evidence="1">Cell outer membrane</location>
        <topology evidence="1">Lipid-anchor</topology>
    </subcellularLocation>
</comment>
<dbReference type="InterPro" id="IPR032831">
    <property type="entry name" value="LptM_cons"/>
</dbReference>
<dbReference type="EMBL" id="WUBS01000012">
    <property type="protein sequence ID" value="NDL64411.1"/>
    <property type="molecule type" value="Genomic_DNA"/>
</dbReference>
<evidence type="ECO:0000256" key="1">
    <source>
        <dbReference type="ARBA" id="ARBA00004459"/>
    </source>
</evidence>
<dbReference type="RefSeq" id="WP_162367131.1">
    <property type="nucleotide sequence ID" value="NZ_WUBS01000012.1"/>
</dbReference>
<keyword evidence="6" id="KW-0449">Lipoprotein</keyword>